<keyword evidence="2 5" id="KW-0812">Transmembrane</keyword>
<evidence type="ECO:0000256" key="2">
    <source>
        <dbReference type="ARBA" id="ARBA00022692"/>
    </source>
</evidence>
<feature type="transmembrane region" description="Helical" evidence="5">
    <location>
        <begin position="243"/>
        <end position="263"/>
    </location>
</feature>
<sequence length="429" mass="48644">MPKKSQSLFQKIETVFTILAITHYTADWVPLIASGGASEGDGSVYPTNLAMNTALYFLTYLGAIFFLILRWKKTLYFMSKDRIIITIVGFAVASITWSDEPSITIRTAITLIGTTFFGLYLGSRYSIQEQVRILGWTYLFILILSLLFIGGLPHYGIMGAIHSGAFRGIFTHKNLFGRFLALSMIVFLMFKTVLPQKKTWIAHCCIGLVLILLPGVRSTTSMINTSILLMALLAYQTFRFRYVLMVPAFLSLVTLSGVLYFLYTEYSSLVFASLGKDASLTGRTDLWMYAWDMIEKKFWLGYGWGAFWRGLDGPSGYIIRIAQWPVPNSHNGWIDLWLDLGFVGVLTYALGFLINLIRSLWLARSTNALYGLWPLIYLTYTLISTYTETGLVARNSIFWLLYIAISITIAEPDIKENYRVQHEVLESKP</sequence>
<comment type="caution">
    <text evidence="7">The sequence shown here is derived from an EMBL/GenBank/DDBJ whole genome shotgun (WGS) entry which is preliminary data.</text>
</comment>
<gene>
    <name evidence="7" type="ORF">PL8927_50241</name>
</gene>
<feature type="transmembrane region" description="Helical" evidence="5">
    <location>
        <begin position="200"/>
        <end position="216"/>
    </location>
</feature>
<proteinExistence type="predicted"/>
<dbReference type="PANTHER" id="PTHR37422">
    <property type="entry name" value="TEICHURONIC ACID BIOSYNTHESIS PROTEIN TUAE"/>
    <property type="match status" value="1"/>
</dbReference>
<feature type="transmembrane region" description="Helical" evidence="5">
    <location>
        <begin position="103"/>
        <end position="121"/>
    </location>
</feature>
<dbReference type="RefSeq" id="WP_083616783.1">
    <property type="nucleotide sequence ID" value="NZ_LR734824.1"/>
</dbReference>
<dbReference type="OrthoDB" id="4391260at2"/>
<evidence type="ECO:0000256" key="1">
    <source>
        <dbReference type="ARBA" id="ARBA00004141"/>
    </source>
</evidence>
<dbReference type="PANTHER" id="PTHR37422:SF17">
    <property type="entry name" value="O-ANTIGEN LIGASE"/>
    <property type="match status" value="1"/>
</dbReference>
<dbReference type="EMBL" id="CZCU02000124">
    <property type="protein sequence ID" value="VXD15814.1"/>
    <property type="molecule type" value="Genomic_DNA"/>
</dbReference>
<comment type="subcellular location">
    <subcellularLocation>
        <location evidence="1">Membrane</location>
        <topology evidence="1">Multi-pass membrane protein</topology>
    </subcellularLocation>
</comment>
<feature type="transmembrane region" description="Helical" evidence="5">
    <location>
        <begin position="336"/>
        <end position="356"/>
    </location>
</feature>
<dbReference type="GO" id="GO:0016020">
    <property type="term" value="C:membrane"/>
    <property type="evidence" value="ECO:0007669"/>
    <property type="project" value="UniProtKB-SubCell"/>
</dbReference>
<dbReference type="Proteomes" id="UP000184550">
    <property type="component" value="Unassembled WGS sequence"/>
</dbReference>
<evidence type="ECO:0000256" key="3">
    <source>
        <dbReference type="ARBA" id="ARBA00022989"/>
    </source>
</evidence>
<evidence type="ECO:0000313" key="8">
    <source>
        <dbReference type="Proteomes" id="UP000184550"/>
    </source>
</evidence>
<evidence type="ECO:0000259" key="6">
    <source>
        <dbReference type="Pfam" id="PF04932"/>
    </source>
</evidence>
<organism evidence="7 8">
    <name type="scientific">Planktothrix serta PCC 8927</name>
    <dbReference type="NCBI Taxonomy" id="671068"/>
    <lineage>
        <taxon>Bacteria</taxon>
        <taxon>Bacillati</taxon>
        <taxon>Cyanobacteriota</taxon>
        <taxon>Cyanophyceae</taxon>
        <taxon>Oscillatoriophycideae</taxon>
        <taxon>Oscillatoriales</taxon>
        <taxon>Microcoleaceae</taxon>
        <taxon>Planktothrix</taxon>
    </lineage>
</organism>
<protein>
    <submittedName>
        <fullName evidence="7">O-antigen polymerase</fullName>
    </submittedName>
</protein>
<evidence type="ECO:0000313" key="7">
    <source>
        <dbReference type="EMBL" id="VXD15814.1"/>
    </source>
</evidence>
<dbReference type="Pfam" id="PF04932">
    <property type="entry name" value="Wzy_C"/>
    <property type="match status" value="1"/>
</dbReference>
<name>A0A7Z9BRZ4_9CYAN</name>
<feature type="transmembrane region" description="Helical" evidence="5">
    <location>
        <begin position="133"/>
        <end position="155"/>
    </location>
</feature>
<keyword evidence="3 5" id="KW-1133">Transmembrane helix</keyword>
<feature type="transmembrane region" description="Helical" evidence="5">
    <location>
        <begin position="53"/>
        <end position="69"/>
    </location>
</feature>
<reference evidence="7" key="1">
    <citation type="submission" date="2019-10" db="EMBL/GenBank/DDBJ databases">
        <authorList>
            <consortium name="Genoscope - CEA"/>
            <person name="William W."/>
        </authorList>
    </citation>
    <scope>NUCLEOTIDE SEQUENCE [LARGE SCALE GENOMIC DNA]</scope>
    <source>
        <strain evidence="7">BBR_PRJEB10992</strain>
    </source>
</reference>
<feature type="transmembrane region" description="Helical" evidence="5">
    <location>
        <begin position="392"/>
        <end position="410"/>
    </location>
</feature>
<feature type="domain" description="O-antigen ligase-related" evidence="6">
    <location>
        <begin position="208"/>
        <end position="348"/>
    </location>
</feature>
<feature type="transmembrane region" description="Helical" evidence="5">
    <location>
        <begin position="368"/>
        <end position="386"/>
    </location>
</feature>
<dbReference type="InterPro" id="IPR007016">
    <property type="entry name" value="O-antigen_ligase-rel_domated"/>
</dbReference>
<dbReference type="InterPro" id="IPR051533">
    <property type="entry name" value="WaaL-like"/>
</dbReference>
<accession>A0A7Z9BRZ4</accession>
<dbReference type="AlphaFoldDB" id="A0A7Z9BRZ4"/>
<feature type="transmembrane region" description="Helical" evidence="5">
    <location>
        <begin position="12"/>
        <end position="33"/>
    </location>
</feature>
<evidence type="ECO:0000256" key="5">
    <source>
        <dbReference type="SAM" id="Phobius"/>
    </source>
</evidence>
<keyword evidence="4 5" id="KW-0472">Membrane</keyword>
<evidence type="ECO:0000256" key="4">
    <source>
        <dbReference type="ARBA" id="ARBA00023136"/>
    </source>
</evidence>
<feature type="transmembrane region" description="Helical" evidence="5">
    <location>
        <begin position="81"/>
        <end position="97"/>
    </location>
</feature>
<keyword evidence="8" id="KW-1185">Reference proteome</keyword>